<protein>
    <submittedName>
        <fullName evidence="2">Uncharacterized protein</fullName>
    </submittedName>
</protein>
<evidence type="ECO:0000256" key="1">
    <source>
        <dbReference type="SAM" id="Phobius"/>
    </source>
</evidence>
<feature type="non-terminal residue" evidence="2">
    <location>
        <position position="452"/>
    </location>
</feature>
<organism evidence="2 3">
    <name type="scientific">Trichoglossum hirsutum</name>
    <dbReference type="NCBI Taxonomy" id="265104"/>
    <lineage>
        <taxon>Eukaryota</taxon>
        <taxon>Fungi</taxon>
        <taxon>Dikarya</taxon>
        <taxon>Ascomycota</taxon>
        <taxon>Pezizomycotina</taxon>
        <taxon>Geoglossomycetes</taxon>
        <taxon>Geoglossales</taxon>
        <taxon>Geoglossaceae</taxon>
        <taxon>Trichoglossum</taxon>
    </lineage>
</organism>
<evidence type="ECO:0000313" key="3">
    <source>
        <dbReference type="Proteomes" id="UP000750711"/>
    </source>
</evidence>
<keyword evidence="1" id="KW-0812">Transmembrane</keyword>
<evidence type="ECO:0000313" key="2">
    <source>
        <dbReference type="EMBL" id="KAH0565458.1"/>
    </source>
</evidence>
<dbReference type="Proteomes" id="UP000750711">
    <property type="component" value="Unassembled WGS sequence"/>
</dbReference>
<name>A0A9P8RTD5_9PEZI</name>
<feature type="transmembrane region" description="Helical" evidence="1">
    <location>
        <begin position="415"/>
        <end position="437"/>
    </location>
</feature>
<comment type="caution">
    <text evidence="2">The sequence shown here is derived from an EMBL/GenBank/DDBJ whole genome shotgun (WGS) entry which is preliminary data.</text>
</comment>
<reference evidence="2" key="1">
    <citation type="submission" date="2021-03" db="EMBL/GenBank/DDBJ databases">
        <title>Comparative genomics and phylogenomic investigation of the class Geoglossomycetes provide insights into ecological specialization and systematics.</title>
        <authorList>
            <person name="Melie T."/>
            <person name="Pirro S."/>
            <person name="Miller A.N."/>
            <person name="Quandt A."/>
        </authorList>
    </citation>
    <scope>NUCLEOTIDE SEQUENCE</scope>
    <source>
        <strain evidence="2">CAQ_001_2017</strain>
    </source>
</reference>
<keyword evidence="1" id="KW-1133">Transmembrane helix</keyword>
<dbReference type="EMBL" id="JAGHQM010000092">
    <property type="protein sequence ID" value="KAH0565458.1"/>
    <property type="molecule type" value="Genomic_DNA"/>
</dbReference>
<accession>A0A9P8RTD5</accession>
<sequence length="452" mass="49360">MRNTQMYGLVRTQVANSNFIEAKCESPLKDDPDSDGPTCLQIWHAGQANHAYSTFYAEWAAVGNGSSVLDGRPAGVGLTHSDTSVRASWIDAASSVPATSGPGGRIINNVTMAMPHAGIVAASQDPKNNIPQPKGNTGFGEYEVIASVITAAVNVLCVEMSRDELAPLVFESFPQAKDQNGVLPNATDWVSRIPKNMPMNSTVVDDIFEWGEKYNRSPPLIYRYPPEWSTILDDPSFARDSLYYLSKGESGAINNSYTLCSFRVSFTPECSTTYHASANGGALTAKCNNDSAAYINVDPSAPIWKTEPGWVEIGHKWGSSLGLNEGVVEGNSTNARSLTELILKKPELNPVLPSMAEALAMLAGCTLIDVTLDTSFRPTWSYPNQTLDPPIYEPFLATMNMHLYGSGGNQPWQKLFHPILAGIFLANAFVLFHMIFFRRDLLTDFTEPLKLF</sequence>
<gene>
    <name evidence="2" type="ORF">GP486_001139</name>
</gene>
<keyword evidence="1" id="KW-0472">Membrane</keyword>
<dbReference type="AlphaFoldDB" id="A0A9P8RTD5"/>
<keyword evidence="3" id="KW-1185">Reference proteome</keyword>
<proteinExistence type="predicted"/>